<dbReference type="Gene3D" id="1.20.120.1770">
    <property type="match status" value="1"/>
</dbReference>
<feature type="transmembrane region" description="Helical" evidence="8">
    <location>
        <begin position="316"/>
        <end position="335"/>
    </location>
</feature>
<evidence type="ECO:0000256" key="8">
    <source>
        <dbReference type="SAM" id="Phobius"/>
    </source>
</evidence>
<keyword evidence="7 8" id="KW-0472">Membrane</keyword>
<accession>A0A815WLE5</accession>
<dbReference type="EMBL" id="CAJNOQ010026344">
    <property type="protein sequence ID" value="CAF1544962.1"/>
    <property type="molecule type" value="Genomic_DNA"/>
</dbReference>
<reference evidence="11" key="1">
    <citation type="submission" date="2021-02" db="EMBL/GenBank/DDBJ databases">
        <authorList>
            <person name="Nowell W R."/>
        </authorList>
    </citation>
    <scope>NUCLEOTIDE SEQUENCE</scope>
</reference>
<dbReference type="InterPro" id="IPR005018">
    <property type="entry name" value="DOMON_domain"/>
</dbReference>
<gene>
    <name evidence="11" type="ORF">GPM918_LOCUS38851</name>
    <name evidence="12" type="ORF">SRO942_LOCUS39702</name>
</gene>
<feature type="transmembrane region" description="Helical" evidence="8">
    <location>
        <begin position="170"/>
        <end position="189"/>
    </location>
</feature>
<evidence type="ECO:0000256" key="1">
    <source>
        <dbReference type="ARBA" id="ARBA00004370"/>
    </source>
</evidence>
<keyword evidence="2" id="KW-0813">Transport</keyword>
<dbReference type="PROSITE" id="PS50939">
    <property type="entry name" value="CYTOCHROME_B561"/>
    <property type="match status" value="1"/>
</dbReference>
<keyword evidence="3 8" id="KW-0812">Transmembrane</keyword>
<dbReference type="OrthoDB" id="2419613at2759"/>
<dbReference type="AlphaFoldDB" id="A0A815WLE5"/>
<name>A0A815WLE5_9BILA</name>
<dbReference type="GO" id="GO:0016020">
    <property type="term" value="C:membrane"/>
    <property type="evidence" value="ECO:0007669"/>
    <property type="project" value="UniProtKB-SubCell"/>
</dbReference>
<evidence type="ECO:0000256" key="6">
    <source>
        <dbReference type="ARBA" id="ARBA00022989"/>
    </source>
</evidence>
<dbReference type="InterPro" id="IPR006593">
    <property type="entry name" value="Cyt_b561/ferric_Rdtase_TM"/>
</dbReference>
<feature type="domain" description="Cytochrome b561" evidence="10">
    <location>
        <begin position="130"/>
        <end position="345"/>
    </location>
</feature>
<keyword evidence="4" id="KW-0732">Signal</keyword>
<dbReference type="CDD" id="cd08760">
    <property type="entry name" value="Cyt_b561_FRRS1_like"/>
    <property type="match status" value="1"/>
</dbReference>
<keyword evidence="13" id="KW-1185">Reference proteome</keyword>
<protein>
    <recommendedName>
        <fullName evidence="14">Ferric-chelate reductase 1</fullName>
    </recommendedName>
</protein>
<evidence type="ECO:0000259" key="9">
    <source>
        <dbReference type="PROSITE" id="PS50836"/>
    </source>
</evidence>
<keyword evidence="6 8" id="KW-1133">Transmembrane helix</keyword>
<proteinExistence type="predicted"/>
<evidence type="ECO:0000256" key="7">
    <source>
        <dbReference type="ARBA" id="ARBA00023136"/>
    </source>
</evidence>
<evidence type="ECO:0000259" key="10">
    <source>
        <dbReference type="PROSITE" id="PS50939"/>
    </source>
</evidence>
<dbReference type="Proteomes" id="UP000663829">
    <property type="component" value="Unassembled WGS sequence"/>
</dbReference>
<evidence type="ECO:0000256" key="5">
    <source>
        <dbReference type="ARBA" id="ARBA00022982"/>
    </source>
</evidence>
<evidence type="ECO:0000256" key="4">
    <source>
        <dbReference type="ARBA" id="ARBA00022729"/>
    </source>
</evidence>
<feature type="transmembrane region" description="Helical" evidence="8">
    <location>
        <begin position="210"/>
        <end position="232"/>
    </location>
</feature>
<evidence type="ECO:0000256" key="2">
    <source>
        <dbReference type="ARBA" id="ARBA00022448"/>
    </source>
</evidence>
<dbReference type="PANTHER" id="PTHR23130">
    <property type="entry name" value="CYTOCHROME B561 AND DOMON DOMAIN-CONTAINING PROTEIN"/>
    <property type="match status" value="1"/>
</dbReference>
<dbReference type="PANTHER" id="PTHR23130:SF171">
    <property type="entry name" value="OS01G0895300 PROTEIN"/>
    <property type="match status" value="1"/>
</dbReference>
<feature type="transmembrane region" description="Helical" evidence="8">
    <location>
        <begin position="284"/>
        <end position="310"/>
    </location>
</feature>
<sequence>TDGLTTVTIIANNLQVQQWIGFGLSLDDKMGDDHVFVCEHLSNNTIDMKRKINPGGYVIPLDAPTNSGGTFTITQTKFENSVVTCEFILSNFITNEQGNNGQSTIPTLSQTVQYYPLIAIGYLDSSNYMEKHSTKQVEIQLVSLNRREKISYNFNISDKNSNLLKAHGCIMIITWIVIVSTGIIVARYFKNIPLMSNTNKNVCGETIWFAVHRGLMSSAAILTILAFLFILIYKQGSWVTYAKNSKEFEHSIIGIIIVCFAFLQPFIALFRCHPGTRYRFIYNYLHAIVGFSAFLLSIVAIFLAVLFPYFNFQSNLCWGILTGWTCWIITIFIMFESNEYFFRINHKLQTFPLSDTATETITFSEEEKAAERTTLRRNLSKEKLKIVLLVLHILVALAFSITLVITIGQISI</sequence>
<keyword evidence="5" id="KW-0249">Electron transport</keyword>
<comment type="subcellular location">
    <subcellularLocation>
        <location evidence="1">Membrane</location>
    </subcellularLocation>
</comment>
<evidence type="ECO:0000313" key="11">
    <source>
        <dbReference type="EMBL" id="CAF1544962.1"/>
    </source>
</evidence>
<dbReference type="EMBL" id="CAJOBC010091997">
    <property type="protein sequence ID" value="CAF4405599.1"/>
    <property type="molecule type" value="Genomic_DNA"/>
</dbReference>
<dbReference type="Proteomes" id="UP000681722">
    <property type="component" value="Unassembled WGS sequence"/>
</dbReference>
<evidence type="ECO:0000256" key="3">
    <source>
        <dbReference type="ARBA" id="ARBA00022692"/>
    </source>
</evidence>
<dbReference type="Pfam" id="PF03188">
    <property type="entry name" value="Cytochrom_B561"/>
    <property type="match status" value="1"/>
</dbReference>
<evidence type="ECO:0000313" key="13">
    <source>
        <dbReference type="Proteomes" id="UP000663829"/>
    </source>
</evidence>
<feature type="domain" description="DOMON" evidence="9">
    <location>
        <begin position="1"/>
        <end position="121"/>
    </location>
</feature>
<feature type="transmembrane region" description="Helical" evidence="8">
    <location>
        <begin position="252"/>
        <end position="272"/>
    </location>
</feature>
<feature type="transmembrane region" description="Helical" evidence="8">
    <location>
        <begin position="386"/>
        <end position="410"/>
    </location>
</feature>
<evidence type="ECO:0008006" key="14">
    <source>
        <dbReference type="Google" id="ProtNLM"/>
    </source>
</evidence>
<feature type="non-terminal residue" evidence="11">
    <location>
        <position position="1"/>
    </location>
</feature>
<dbReference type="SMART" id="SM00665">
    <property type="entry name" value="B561"/>
    <property type="match status" value="1"/>
</dbReference>
<evidence type="ECO:0000313" key="12">
    <source>
        <dbReference type="EMBL" id="CAF4405599.1"/>
    </source>
</evidence>
<organism evidence="11 13">
    <name type="scientific">Didymodactylos carnosus</name>
    <dbReference type="NCBI Taxonomy" id="1234261"/>
    <lineage>
        <taxon>Eukaryota</taxon>
        <taxon>Metazoa</taxon>
        <taxon>Spiralia</taxon>
        <taxon>Gnathifera</taxon>
        <taxon>Rotifera</taxon>
        <taxon>Eurotatoria</taxon>
        <taxon>Bdelloidea</taxon>
        <taxon>Philodinida</taxon>
        <taxon>Philodinidae</taxon>
        <taxon>Didymodactylos</taxon>
    </lineage>
</organism>
<dbReference type="PROSITE" id="PS50836">
    <property type="entry name" value="DOMON"/>
    <property type="match status" value="1"/>
</dbReference>
<comment type="caution">
    <text evidence="11">The sequence shown here is derived from an EMBL/GenBank/DDBJ whole genome shotgun (WGS) entry which is preliminary data.</text>
</comment>